<keyword evidence="7" id="KW-1185">Reference proteome</keyword>
<dbReference type="PROSITE" id="PS51194">
    <property type="entry name" value="HELICASE_CTER"/>
    <property type="match status" value="1"/>
</dbReference>
<dbReference type="PANTHER" id="PTHR45626">
    <property type="entry name" value="TRANSCRIPTION TERMINATION FACTOR 2-RELATED"/>
    <property type="match status" value="1"/>
</dbReference>
<dbReference type="AlphaFoldDB" id="A0A9W7ZKI3"/>
<dbReference type="OrthoDB" id="448448at2759"/>
<dbReference type="Gene3D" id="3.40.50.300">
    <property type="entry name" value="P-loop containing nucleotide triphosphate hydrolases"/>
    <property type="match status" value="1"/>
</dbReference>
<dbReference type="InterPro" id="IPR049730">
    <property type="entry name" value="SNF2/RAD54-like_C"/>
</dbReference>
<dbReference type="InterPro" id="IPR027417">
    <property type="entry name" value="P-loop_NTPase"/>
</dbReference>
<evidence type="ECO:0000256" key="1">
    <source>
        <dbReference type="ARBA" id="ARBA00022741"/>
    </source>
</evidence>
<dbReference type="GO" id="GO:0005634">
    <property type="term" value="C:nucleus"/>
    <property type="evidence" value="ECO:0007669"/>
    <property type="project" value="TreeGrafter"/>
</dbReference>
<dbReference type="GO" id="GO:0004386">
    <property type="term" value="F:helicase activity"/>
    <property type="evidence" value="ECO:0007669"/>
    <property type="project" value="UniProtKB-KW"/>
</dbReference>
<evidence type="ECO:0000313" key="6">
    <source>
        <dbReference type="EMBL" id="KAJ1910412.1"/>
    </source>
</evidence>
<name>A0A9W7ZKI3_9FUNG</name>
<dbReference type="PANTHER" id="PTHR45626:SF16">
    <property type="entry name" value="ATP-DEPENDENT HELICASE ULS1"/>
    <property type="match status" value="1"/>
</dbReference>
<comment type="caution">
    <text evidence="6">The sequence shown here is derived from an EMBL/GenBank/DDBJ whole genome shotgun (WGS) entry which is preliminary data.</text>
</comment>
<feature type="region of interest" description="Disordered" evidence="4">
    <location>
        <begin position="1"/>
        <end position="27"/>
    </location>
</feature>
<keyword evidence="2" id="KW-0378">Hydrolase</keyword>
<accession>A0A9W7ZKI3</accession>
<dbReference type="CDD" id="cd18793">
    <property type="entry name" value="SF2_C_SNF"/>
    <property type="match status" value="1"/>
</dbReference>
<sequence length="135" mass="15296">EMVKRFYGGGSGDTGHSDDANDDEEENEEVVVMLISMKCGSVGLNLCCANHVILLDLWWNPALEDQATDRVYRIGQTQPVTVHRITVPNTIEDRILTLQEQKRKIVQRAFGEGVDETEKLGRLSAQDLMYLFRRS</sequence>
<dbReference type="GO" id="GO:0005737">
    <property type="term" value="C:cytoplasm"/>
    <property type="evidence" value="ECO:0007669"/>
    <property type="project" value="TreeGrafter"/>
</dbReference>
<dbReference type="SUPFAM" id="SSF52540">
    <property type="entry name" value="P-loop containing nucleoside triphosphate hydrolases"/>
    <property type="match status" value="1"/>
</dbReference>
<proteinExistence type="predicted"/>
<gene>
    <name evidence="6" type="primary">CHR28_1</name>
    <name evidence="6" type="ORF">IWQ60_010673</name>
</gene>
<reference evidence="6" key="1">
    <citation type="submission" date="2022-07" db="EMBL/GenBank/DDBJ databases">
        <title>Phylogenomic reconstructions and comparative analyses of Kickxellomycotina fungi.</title>
        <authorList>
            <person name="Reynolds N.K."/>
            <person name="Stajich J.E."/>
            <person name="Barry K."/>
            <person name="Grigoriev I.V."/>
            <person name="Crous P."/>
            <person name="Smith M.E."/>
        </authorList>
    </citation>
    <scope>NUCLEOTIDE SEQUENCE</scope>
    <source>
        <strain evidence="6">RSA 861</strain>
    </source>
</reference>
<evidence type="ECO:0000256" key="4">
    <source>
        <dbReference type="SAM" id="MobiDB-lite"/>
    </source>
</evidence>
<keyword evidence="1" id="KW-0547">Nucleotide-binding</keyword>
<dbReference type="Proteomes" id="UP001150569">
    <property type="component" value="Unassembled WGS sequence"/>
</dbReference>
<dbReference type="GO" id="GO:0016787">
    <property type="term" value="F:hydrolase activity"/>
    <property type="evidence" value="ECO:0007669"/>
    <property type="project" value="UniProtKB-KW"/>
</dbReference>
<keyword evidence="6" id="KW-0347">Helicase</keyword>
<dbReference type="GO" id="GO:0008094">
    <property type="term" value="F:ATP-dependent activity, acting on DNA"/>
    <property type="evidence" value="ECO:0007669"/>
    <property type="project" value="TreeGrafter"/>
</dbReference>
<keyword evidence="3" id="KW-0067">ATP-binding</keyword>
<evidence type="ECO:0000256" key="3">
    <source>
        <dbReference type="ARBA" id="ARBA00022840"/>
    </source>
</evidence>
<dbReference type="EMBL" id="JANBPT010001053">
    <property type="protein sequence ID" value="KAJ1910412.1"/>
    <property type="molecule type" value="Genomic_DNA"/>
</dbReference>
<feature type="non-terminal residue" evidence="6">
    <location>
        <position position="1"/>
    </location>
</feature>
<dbReference type="InterPro" id="IPR050628">
    <property type="entry name" value="SNF2_RAD54_helicase_TF"/>
</dbReference>
<dbReference type="SMART" id="SM00490">
    <property type="entry name" value="HELICc"/>
    <property type="match status" value="1"/>
</dbReference>
<dbReference type="Pfam" id="PF00271">
    <property type="entry name" value="Helicase_C"/>
    <property type="match status" value="1"/>
</dbReference>
<dbReference type="InterPro" id="IPR001650">
    <property type="entry name" value="Helicase_C-like"/>
</dbReference>
<protein>
    <submittedName>
        <fullName evidence="6">Helicase-like transcription factor chr28</fullName>
    </submittedName>
</protein>
<dbReference type="GO" id="GO:0000724">
    <property type="term" value="P:double-strand break repair via homologous recombination"/>
    <property type="evidence" value="ECO:0007669"/>
    <property type="project" value="TreeGrafter"/>
</dbReference>
<evidence type="ECO:0000256" key="2">
    <source>
        <dbReference type="ARBA" id="ARBA00022801"/>
    </source>
</evidence>
<feature type="domain" description="Helicase C-terminal" evidence="5">
    <location>
        <begin position="1"/>
        <end position="121"/>
    </location>
</feature>
<organism evidence="6 7">
    <name type="scientific">Tieghemiomyces parasiticus</name>
    <dbReference type="NCBI Taxonomy" id="78921"/>
    <lineage>
        <taxon>Eukaryota</taxon>
        <taxon>Fungi</taxon>
        <taxon>Fungi incertae sedis</taxon>
        <taxon>Zoopagomycota</taxon>
        <taxon>Kickxellomycotina</taxon>
        <taxon>Dimargaritomycetes</taxon>
        <taxon>Dimargaritales</taxon>
        <taxon>Dimargaritaceae</taxon>
        <taxon>Tieghemiomyces</taxon>
    </lineage>
</organism>
<dbReference type="GO" id="GO:0005524">
    <property type="term" value="F:ATP binding"/>
    <property type="evidence" value="ECO:0007669"/>
    <property type="project" value="UniProtKB-KW"/>
</dbReference>
<evidence type="ECO:0000313" key="7">
    <source>
        <dbReference type="Proteomes" id="UP001150569"/>
    </source>
</evidence>
<evidence type="ECO:0000259" key="5">
    <source>
        <dbReference type="PROSITE" id="PS51194"/>
    </source>
</evidence>